<evidence type="ECO:0000313" key="8">
    <source>
        <dbReference type="Proteomes" id="UP000189670"/>
    </source>
</evidence>
<dbReference type="PANTHER" id="PTHR43409:SF7">
    <property type="entry name" value="BLL1977 PROTEIN"/>
    <property type="match status" value="1"/>
</dbReference>
<dbReference type="Proteomes" id="UP000189670">
    <property type="component" value="Unassembled WGS sequence"/>
</dbReference>
<dbReference type="InterPro" id="IPR058240">
    <property type="entry name" value="rSAM_sf"/>
</dbReference>
<dbReference type="EMBL" id="ATBP01002882">
    <property type="protein sequence ID" value="ETR65380.1"/>
    <property type="molecule type" value="Genomic_DNA"/>
</dbReference>
<keyword evidence="2" id="KW-0949">S-adenosyl-L-methionine</keyword>
<evidence type="ECO:0000256" key="4">
    <source>
        <dbReference type="ARBA" id="ARBA00023004"/>
    </source>
</evidence>
<evidence type="ECO:0000256" key="5">
    <source>
        <dbReference type="ARBA" id="ARBA00023014"/>
    </source>
</evidence>
<comment type="cofactor">
    <cofactor evidence="1">
        <name>[4Fe-4S] cluster</name>
        <dbReference type="ChEBI" id="CHEBI:49883"/>
    </cofactor>
</comment>
<gene>
    <name evidence="7" type="ORF">OMM_14345</name>
</gene>
<keyword evidence="3" id="KW-0479">Metal-binding</keyword>
<dbReference type="Pfam" id="PF04055">
    <property type="entry name" value="Radical_SAM"/>
    <property type="match status" value="1"/>
</dbReference>
<dbReference type="SUPFAM" id="SSF102114">
    <property type="entry name" value="Radical SAM enzymes"/>
    <property type="match status" value="1"/>
</dbReference>
<dbReference type="PANTHER" id="PTHR43409">
    <property type="entry name" value="ANAEROBIC MAGNESIUM-PROTOPORPHYRIN IX MONOMETHYL ESTER CYCLASE-RELATED"/>
    <property type="match status" value="1"/>
</dbReference>
<dbReference type="SFLD" id="SFLDS00029">
    <property type="entry name" value="Radical_SAM"/>
    <property type="match status" value="1"/>
</dbReference>
<dbReference type="InterPro" id="IPR007197">
    <property type="entry name" value="rSAM"/>
</dbReference>
<sequence length="119" mass="13501">MPIKIPVWGGLASNSSAASYTMERSISMISSRGCPFNCRFCYRGAQGERKYGIRSALNVIREMEQNIKRYNLDFIGIIDDNFMVNSKRIQALAINIQLQGSGVFFHKKSVETILRTMKN</sequence>
<name>A0A1V1NS26_9BACT</name>
<evidence type="ECO:0000256" key="2">
    <source>
        <dbReference type="ARBA" id="ARBA00022691"/>
    </source>
</evidence>
<feature type="domain" description="Radical SAM core" evidence="6">
    <location>
        <begin position="28"/>
        <end position="99"/>
    </location>
</feature>
<dbReference type="GO" id="GO:0046872">
    <property type="term" value="F:metal ion binding"/>
    <property type="evidence" value="ECO:0007669"/>
    <property type="project" value="UniProtKB-KW"/>
</dbReference>
<keyword evidence="5" id="KW-0411">Iron-sulfur</keyword>
<dbReference type="GO" id="GO:0051536">
    <property type="term" value="F:iron-sulfur cluster binding"/>
    <property type="evidence" value="ECO:0007669"/>
    <property type="project" value="UniProtKB-KW"/>
</dbReference>
<accession>A0A1V1NS26</accession>
<evidence type="ECO:0000313" key="7">
    <source>
        <dbReference type="EMBL" id="ETR65380.1"/>
    </source>
</evidence>
<dbReference type="GO" id="GO:0003824">
    <property type="term" value="F:catalytic activity"/>
    <property type="evidence" value="ECO:0007669"/>
    <property type="project" value="InterPro"/>
</dbReference>
<evidence type="ECO:0000256" key="1">
    <source>
        <dbReference type="ARBA" id="ARBA00001966"/>
    </source>
</evidence>
<evidence type="ECO:0000256" key="3">
    <source>
        <dbReference type="ARBA" id="ARBA00022723"/>
    </source>
</evidence>
<proteinExistence type="predicted"/>
<dbReference type="GO" id="GO:0005829">
    <property type="term" value="C:cytosol"/>
    <property type="evidence" value="ECO:0007669"/>
    <property type="project" value="TreeGrafter"/>
</dbReference>
<protein>
    <recommendedName>
        <fullName evidence="6">Radical SAM core domain-containing protein</fullName>
    </recommendedName>
</protein>
<organism evidence="7 8">
    <name type="scientific">Candidatus Magnetoglobus multicellularis str. Araruama</name>
    <dbReference type="NCBI Taxonomy" id="890399"/>
    <lineage>
        <taxon>Bacteria</taxon>
        <taxon>Pseudomonadati</taxon>
        <taxon>Thermodesulfobacteriota</taxon>
        <taxon>Desulfobacteria</taxon>
        <taxon>Desulfobacterales</taxon>
        <taxon>Desulfobacteraceae</taxon>
        <taxon>Candidatus Magnetoglobus</taxon>
    </lineage>
</organism>
<dbReference type="SFLD" id="SFLDG01082">
    <property type="entry name" value="B12-binding_domain_containing"/>
    <property type="match status" value="1"/>
</dbReference>
<dbReference type="InterPro" id="IPR051198">
    <property type="entry name" value="BchE-like"/>
</dbReference>
<keyword evidence="4" id="KW-0408">Iron</keyword>
<reference evidence="8" key="1">
    <citation type="submission" date="2012-11" db="EMBL/GenBank/DDBJ databases">
        <authorList>
            <person name="Lucero-Rivera Y.E."/>
            <person name="Tovar-Ramirez D."/>
        </authorList>
    </citation>
    <scope>NUCLEOTIDE SEQUENCE [LARGE SCALE GENOMIC DNA]</scope>
    <source>
        <strain evidence="8">Araruama</strain>
    </source>
</reference>
<evidence type="ECO:0000259" key="6">
    <source>
        <dbReference type="Pfam" id="PF04055"/>
    </source>
</evidence>
<dbReference type="AlphaFoldDB" id="A0A1V1NS26"/>
<comment type="caution">
    <text evidence="7">The sequence shown here is derived from an EMBL/GenBank/DDBJ whole genome shotgun (WGS) entry which is preliminary data.</text>
</comment>